<organism evidence="1 2">
    <name type="scientific">Populus alba</name>
    <name type="common">White poplar</name>
    <dbReference type="NCBI Taxonomy" id="43335"/>
    <lineage>
        <taxon>Eukaryota</taxon>
        <taxon>Viridiplantae</taxon>
        <taxon>Streptophyta</taxon>
        <taxon>Embryophyta</taxon>
        <taxon>Tracheophyta</taxon>
        <taxon>Spermatophyta</taxon>
        <taxon>Magnoliopsida</taxon>
        <taxon>eudicotyledons</taxon>
        <taxon>Gunneridae</taxon>
        <taxon>Pentapetalae</taxon>
        <taxon>rosids</taxon>
        <taxon>fabids</taxon>
        <taxon>Malpighiales</taxon>
        <taxon>Salicaceae</taxon>
        <taxon>Saliceae</taxon>
        <taxon>Populus</taxon>
    </lineage>
</organism>
<comment type="caution">
    <text evidence="1">The sequence shown here is derived from an EMBL/GenBank/DDBJ whole genome shotgun (WGS) entry which is preliminary data.</text>
</comment>
<dbReference type="EMBL" id="RCHU02000008">
    <property type="protein sequence ID" value="KAL3582136.1"/>
    <property type="molecule type" value="Genomic_DNA"/>
</dbReference>
<name>A0ACC4BVB4_POPAL</name>
<accession>A0ACC4BVB4</accession>
<sequence length="87" mass="10060">MQKAQWFPKEWCFGIKLDLLKTRGFVPNLFLFRKGAFLGKASDSPVVFLVPSCGEGSSLRKRRMEKQKWAEKTHKLERGTCRAQART</sequence>
<evidence type="ECO:0000313" key="2">
    <source>
        <dbReference type="Proteomes" id="UP000309997"/>
    </source>
</evidence>
<proteinExistence type="predicted"/>
<evidence type="ECO:0000313" key="1">
    <source>
        <dbReference type="EMBL" id="KAL3582136.1"/>
    </source>
</evidence>
<dbReference type="Proteomes" id="UP000309997">
    <property type="component" value="Unassembled WGS sequence"/>
</dbReference>
<keyword evidence="2" id="KW-1185">Reference proteome</keyword>
<reference evidence="1 2" key="1">
    <citation type="journal article" date="2024" name="Plant Biotechnol. J.">
        <title>Genome and CRISPR/Cas9 system of a widespread forest tree (Populus alba) in the world.</title>
        <authorList>
            <person name="Liu Y.J."/>
            <person name="Jiang P.F."/>
            <person name="Han X.M."/>
            <person name="Li X.Y."/>
            <person name="Wang H.M."/>
            <person name="Wang Y.J."/>
            <person name="Wang X.X."/>
            <person name="Zeng Q.Y."/>
        </authorList>
    </citation>
    <scope>NUCLEOTIDE SEQUENCE [LARGE SCALE GENOMIC DNA]</scope>
    <source>
        <strain evidence="2">cv. PAL-ZL1</strain>
    </source>
</reference>
<protein>
    <submittedName>
        <fullName evidence="1">Uncharacterized protein</fullName>
    </submittedName>
</protein>
<gene>
    <name evidence="1" type="ORF">D5086_016468</name>
</gene>